<feature type="signal peptide" evidence="1">
    <location>
        <begin position="1"/>
        <end position="27"/>
    </location>
</feature>
<organism evidence="2 3">
    <name type="scientific">Candidatus Faeciplasma pullistercoris</name>
    <dbReference type="NCBI Taxonomy" id="2840800"/>
    <lineage>
        <taxon>Bacteria</taxon>
        <taxon>Bacillati</taxon>
        <taxon>Bacillota</taxon>
        <taxon>Clostridia</taxon>
        <taxon>Eubacteriales</taxon>
        <taxon>Oscillospiraceae</taxon>
        <taxon>Oscillospiraceae incertae sedis</taxon>
        <taxon>Candidatus Faeciplasma</taxon>
    </lineage>
</organism>
<evidence type="ECO:0000313" key="2">
    <source>
        <dbReference type="EMBL" id="HIT59060.1"/>
    </source>
</evidence>
<accession>A0A9D1KKB6</accession>
<sequence>MTESAKIFKLSLLAAMAAALLYGCANAHTVPGGDDKPQTDGASVTEEIIKDISEEEIETVIDYPMPEEEPKPDKVQWEDIEPADFDVMPSNTNDGDQNHIIYSTVNGKLNYIDMKFVHLIGGSEVLEPWLYERSSSGGVYTAIDEAANLYSFIRYFDVPDETVREILVGLRNGREDDFTDEEIDLILSDDTEAVAAHFASETAIRKGDNLYSLYWIYSHPISDYISNGITAADVESRVPYYNAAPMSLEAKAAMKGKIEAYVSEDYELPQAQAPAVEDKSGAEE</sequence>
<dbReference type="EMBL" id="DVLL01000019">
    <property type="protein sequence ID" value="HIT59060.1"/>
    <property type="molecule type" value="Genomic_DNA"/>
</dbReference>
<keyword evidence="1" id="KW-0732">Signal</keyword>
<evidence type="ECO:0000256" key="1">
    <source>
        <dbReference type="SAM" id="SignalP"/>
    </source>
</evidence>
<reference evidence="2" key="1">
    <citation type="submission" date="2020-10" db="EMBL/GenBank/DDBJ databases">
        <authorList>
            <person name="Gilroy R."/>
        </authorList>
    </citation>
    <scope>NUCLEOTIDE SEQUENCE</scope>
    <source>
        <strain evidence="2">CHK33-4379</strain>
    </source>
</reference>
<evidence type="ECO:0000313" key="3">
    <source>
        <dbReference type="Proteomes" id="UP000824136"/>
    </source>
</evidence>
<feature type="chain" id="PRO_5039041054" description="Lipoprotein" evidence="1">
    <location>
        <begin position="28"/>
        <end position="284"/>
    </location>
</feature>
<gene>
    <name evidence="2" type="ORF">IAC39_05070</name>
</gene>
<dbReference type="PROSITE" id="PS51257">
    <property type="entry name" value="PROKAR_LIPOPROTEIN"/>
    <property type="match status" value="1"/>
</dbReference>
<evidence type="ECO:0008006" key="4">
    <source>
        <dbReference type="Google" id="ProtNLM"/>
    </source>
</evidence>
<reference evidence="2" key="2">
    <citation type="journal article" date="2021" name="PeerJ">
        <title>Extensive microbial diversity within the chicken gut microbiome revealed by metagenomics and culture.</title>
        <authorList>
            <person name="Gilroy R."/>
            <person name="Ravi A."/>
            <person name="Getino M."/>
            <person name="Pursley I."/>
            <person name="Horton D.L."/>
            <person name="Alikhan N.F."/>
            <person name="Baker D."/>
            <person name="Gharbi K."/>
            <person name="Hall N."/>
            <person name="Watson M."/>
            <person name="Adriaenssens E.M."/>
            <person name="Foster-Nyarko E."/>
            <person name="Jarju S."/>
            <person name="Secka A."/>
            <person name="Antonio M."/>
            <person name="Oren A."/>
            <person name="Chaudhuri R.R."/>
            <person name="La Ragione R."/>
            <person name="Hildebrand F."/>
            <person name="Pallen M.J."/>
        </authorList>
    </citation>
    <scope>NUCLEOTIDE SEQUENCE</scope>
    <source>
        <strain evidence="2">CHK33-4379</strain>
    </source>
</reference>
<protein>
    <recommendedName>
        <fullName evidence="4">Lipoprotein</fullName>
    </recommendedName>
</protein>
<name>A0A9D1KKB6_9FIRM</name>
<dbReference type="AlphaFoldDB" id="A0A9D1KKB6"/>
<proteinExistence type="predicted"/>
<comment type="caution">
    <text evidence="2">The sequence shown here is derived from an EMBL/GenBank/DDBJ whole genome shotgun (WGS) entry which is preliminary data.</text>
</comment>
<dbReference type="Proteomes" id="UP000824136">
    <property type="component" value="Unassembled WGS sequence"/>
</dbReference>